<organism evidence="1 2">
    <name type="scientific">Siminovitchia thermophila</name>
    <dbReference type="NCBI Taxonomy" id="1245522"/>
    <lineage>
        <taxon>Bacteria</taxon>
        <taxon>Bacillati</taxon>
        <taxon>Bacillota</taxon>
        <taxon>Bacilli</taxon>
        <taxon>Bacillales</taxon>
        <taxon>Bacillaceae</taxon>
        <taxon>Siminovitchia</taxon>
    </lineage>
</organism>
<comment type="caution">
    <text evidence="1">The sequence shown here is derived from an EMBL/GenBank/DDBJ whole genome shotgun (WGS) entry which is preliminary data.</text>
</comment>
<proteinExistence type="predicted"/>
<dbReference type="Proteomes" id="UP000823485">
    <property type="component" value="Unassembled WGS sequence"/>
</dbReference>
<keyword evidence="2" id="KW-1185">Reference proteome</keyword>
<accession>A0ABS2R9K6</accession>
<gene>
    <name evidence="1" type="ORF">JOC94_003066</name>
</gene>
<dbReference type="EMBL" id="JAFBFH010000021">
    <property type="protein sequence ID" value="MBM7716055.1"/>
    <property type="molecule type" value="Genomic_DNA"/>
</dbReference>
<reference evidence="1 2" key="1">
    <citation type="submission" date="2021-01" db="EMBL/GenBank/DDBJ databases">
        <title>Genomic Encyclopedia of Type Strains, Phase IV (KMG-IV): sequencing the most valuable type-strain genomes for metagenomic binning, comparative biology and taxonomic classification.</title>
        <authorList>
            <person name="Goeker M."/>
        </authorList>
    </citation>
    <scope>NUCLEOTIDE SEQUENCE [LARGE SCALE GENOMIC DNA]</scope>
    <source>
        <strain evidence="1 2">DSM 105453</strain>
    </source>
</reference>
<evidence type="ECO:0000313" key="2">
    <source>
        <dbReference type="Proteomes" id="UP000823485"/>
    </source>
</evidence>
<sequence length="142" mass="16929">MNKVQVEDMEHALRNGNRFYAEADNKDWNELVDRGFASKHPGWENDMAYFRVTSEGEKALKLTDYQLGKLKHAFGLDYSKKPYRNYYHCNKNNDEWEDMCIKGYATKRIYKEDEIVYFGTLKGLREVFRRNVSQKYFEAINA</sequence>
<name>A0ABS2R9K6_9BACI</name>
<evidence type="ECO:0000313" key="1">
    <source>
        <dbReference type="EMBL" id="MBM7716055.1"/>
    </source>
</evidence>
<protein>
    <submittedName>
        <fullName evidence="1">Uncharacterized protein</fullName>
    </submittedName>
</protein>
<dbReference type="RefSeq" id="WP_205179746.1">
    <property type="nucleotide sequence ID" value="NZ_JAFBFH010000021.1"/>
</dbReference>